<dbReference type="AlphaFoldDB" id="A0A099NTL5"/>
<name>A0A099NTL5_PICKU</name>
<evidence type="ECO:0000313" key="3">
    <source>
        <dbReference type="EMBL" id="ONH70759.1"/>
    </source>
</evidence>
<proteinExistence type="predicted"/>
<reference evidence="3" key="4">
    <citation type="submission" date="2017-01" db="EMBL/GenBank/DDBJ databases">
        <authorList>
            <person name="Mah S.A."/>
            <person name="Swanson W.J."/>
            <person name="Moy G.W."/>
            <person name="Vacquier V.D."/>
        </authorList>
    </citation>
    <scope>NUCLEOTIDE SEQUENCE [LARGE SCALE GENOMIC DNA]</scope>
    <source>
        <strain evidence="3">129</strain>
    </source>
</reference>
<accession>A0A099NTL5</accession>
<evidence type="ECO:0000313" key="5">
    <source>
        <dbReference type="Proteomes" id="UP000189274"/>
    </source>
</evidence>
<dbReference type="HOGENOM" id="CLU_3242286_0_0_1"/>
<reference evidence="4" key="1">
    <citation type="journal article" date="2014" name="Microb. Cell Fact.">
        <title>Exploiting Issatchenkia orientalis SD108 for succinic acid production.</title>
        <authorList>
            <person name="Xiao H."/>
            <person name="Shao Z."/>
            <person name="Jiang Y."/>
            <person name="Dole S."/>
            <person name="Zhao H."/>
        </authorList>
    </citation>
    <scope>NUCLEOTIDE SEQUENCE [LARGE SCALE GENOMIC DNA]</scope>
    <source>
        <strain evidence="4">SD108</strain>
    </source>
</reference>
<evidence type="ECO:0000313" key="4">
    <source>
        <dbReference type="Proteomes" id="UP000029867"/>
    </source>
</evidence>
<comment type="caution">
    <text evidence="1">The sequence shown here is derived from an EMBL/GenBank/DDBJ whole genome shotgun (WGS) entry which is preliminary data.</text>
</comment>
<dbReference type="EMBL" id="MQVM01000056">
    <property type="protein sequence ID" value="ONH70759.1"/>
    <property type="molecule type" value="Genomic_DNA"/>
</dbReference>
<reference evidence="5" key="3">
    <citation type="journal article" date="2017" name="Genome Announc.">
        <title>Genome sequences of Cyberlindnera fabianii 65, Pichia kudriavzevii 129, and Saccharomyces cerevisiae 131 isolated from fermented masau fruits in Zimbabwe.</title>
        <authorList>
            <person name="van Rijswijck I.M.H."/>
            <person name="Derks M.F.L."/>
            <person name="Abee T."/>
            <person name="de Ridder D."/>
            <person name="Smid E.J."/>
        </authorList>
    </citation>
    <scope>NUCLEOTIDE SEQUENCE [LARGE SCALE GENOMIC DNA]</scope>
    <source>
        <strain evidence="5">129</strain>
    </source>
</reference>
<dbReference type="EMBL" id="JQFK01000249">
    <property type="protein sequence ID" value="KGK35916.1"/>
    <property type="molecule type" value="Genomic_DNA"/>
</dbReference>
<gene>
    <name evidence="3" type="ORF">BOH78_4990</name>
    <name evidence="2" type="ORF">JL09_g4934</name>
    <name evidence="1" type="ORF">JL09_g4935</name>
</gene>
<dbReference type="Proteomes" id="UP000189274">
    <property type="component" value="Unassembled WGS sequence"/>
</dbReference>
<sequence length="43" mass="5145">MDYFEVFDRSRFLASRTIKSFGKYDTEWIRHPPACQTDKSGKE</sequence>
<evidence type="ECO:0000313" key="1">
    <source>
        <dbReference type="EMBL" id="KGK35915.1"/>
    </source>
</evidence>
<reference evidence="1" key="2">
    <citation type="submission" date="2014-08" db="EMBL/GenBank/DDBJ databases">
        <title>Exploiting Issatchenkia orientalis SD108 for Succinic Acid Production.</title>
        <authorList>
            <person name="Xiao H."/>
            <person name="Shao Z."/>
            <person name="Jiang Y."/>
            <person name="Dole S."/>
            <person name="Zhao H."/>
        </authorList>
    </citation>
    <scope>NUCLEOTIDE SEQUENCE [LARGE SCALE GENOMIC DNA]</scope>
    <source>
        <strain evidence="1">SD108</strain>
    </source>
</reference>
<dbReference type="Proteomes" id="UP000029867">
    <property type="component" value="Unassembled WGS sequence"/>
</dbReference>
<protein>
    <submittedName>
        <fullName evidence="1">Uncharacterized protein</fullName>
    </submittedName>
</protein>
<dbReference type="EMBL" id="JQFK01000250">
    <property type="protein sequence ID" value="KGK35915.1"/>
    <property type="molecule type" value="Genomic_DNA"/>
</dbReference>
<evidence type="ECO:0000313" key="2">
    <source>
        <dbReference type="EMBL" id="KGK35916.1"/>
    </source>
</evidence>
<organism evidence="1 4">
    <name type="scientific">Pichia kudriavzevii</name>
    <name type="common">Yeast</name>
    <name type="synonym">Issatchenkia orientalis</name>
    <dbReference type="NCBI Taxonomy" id="4909"/>
    <lineage>
        <taxon>Eukaryota</taxon>
        <taxon>Fungi</taxon>
        <taxon>Dikarya</taxon>
        <taxon>Ascomycota</taxon>
        <taxon>Saccharomycotina</taxon>
        <taxon>Pichiomycetes</taxon>
        <taxon>Pichiales</taxon>
        <taxon>Pichiaceae</taxon>
        <taxon>Pichia</taxon>
    </lineage>
</organism>